<dbReference type="GO" id="GO:0003723">
    <property type="term" value="F:RNA binding"/>
    <property type="evidence" value="ECO:0007669"/>
    <property type="project" value="UniProtKB-UniRule"/>
</dbReference>
<dbReference type="Pfam" id="PF05383">
    <property type="entry name" value="La"/>
    <property type="match status" value="1"/>
</dbReference>
<evidence type="ECO:0000256" key="3">
    <source>
        <dbReference type="ARBA" id="ARBA00023015"/>
    </source>
</evidence>
<dbReference type="Gene3D" id="1.10.10.10">
    <property type="entry name" value="Winged helix-like DNA-binding domain superfamily/Winged helix DNA-binding domain"/>
    <property type="match status" value="1"/>
</dbReference>
<evidence type="ECO:0000256" key="2">
    <source>
        <dbReference type="ARBA" id="ARBA00022884"/>
    </source>
</evidence>
<dbReference type="PRINTS" id="PR00302">
    <property type="entry name" value="LUPUSLA"/>
</dbReference>
<dbReference type="InterPro" id="IPR006630">
    <property type="entry name" value="La_HTH"/>
</dbReference>
<feature type="coiled-coil region" evidence="7">
    <location>
        <begin position="681"/>
        <end position="708"/>
    </location>
</feature>
<sequence length="742" mass="87495">MDNELVQKAIQQVEYYFGDENLSCDAFLNEEMRRNDGWIPLATIIRFARIKQMNIDIDFLFAALQKSEQLRVKDSPMSVQRKNPYTGSILKALQKFKNIPYESLIDENGTQEDQRTLQFEQEFTKEKEKESLTKEENPLPLQYQFLLKSRLNIPHGYKIMEQNGSILKRVLRKGENPALPPESGQIQTSKLFTEASFYCPYNDPRMPTPYSEVFLRTIVYFTSSREIILKGPQGISSFADAKNFIPYDYSITDLHQFQMNATSWKKQPQMQLLESLVKYMSRGEVSVFICSPQLASEVINPTAKEQSQERWISFRVELLHWIPHACPELKSQVGDGIENEQEDGLHQLRSALLLARVEKDSGNSILQHRPRKALRSYHRSLKYFNDWKLWCGEEWREYVLSMRQYNKETRKAESERDQLLNEEEIRQKRQRERLDQEIDRKLERNEERKWEDLTKDDQMHEDDNNEPDTGLFINDKDNKHKNQTNSEIDKNEEELNELSELHEPQKSEIFLGVESLISEAQMIVYMNSAVALYKIIEKNLGSIKIREEKEMERLIEEEEITKKQSGKKHRKKSEKKETKKETKVETKKEEEIDQDQDMDWGDVNEGSKIIIKENIEKDAEEGIDVCTRTLHLSGVRQTYIACLRNTRNDIEGDKNIKFVVKALYYRHLFLQIRKGISEVDQNADQEVIEQLLEDYEDAERDLERLFKVDPSKLSTDIYTKYYQPLKTKIKNIHSLLKHKSIN</sequence>
<dbReference type="PROSITE" id="PS50961">
    <property type="entry name" value="HTH_LA"/>
    <property type="match status" value="1"/>
</dbReference>
<keyword evidence="4" id="KW-0804">Transcription</keyword>
<dbReference type="InterPro" id="IPR002344">
    <property type="entry name" value="Lupus_La"/>
</dbReference>
<feature type="region of interest" description="Disordered" evidence="8">
    <location>
        <begin position="452"/>
        <end position="500"/>
    </location>
</feature>
<reference evidence="10 11" key="1">
    <citation type="submission" date="2019-03" db="EMBL/GenBank/DDBJ databases">
        <title>Single cell metagenomics reveals metabolic interactions within the superorganism composed of flagellate Streblomastix strix and complex community of Bacteroidetes bacteria on its surface.</title>
        <authorList>
            <person name="Treitli S.C."/>
            <person name="Kolisko M."/>
            <person name="Husnik F."/>
            <person name="Keeling P."/>
            <person name="Hampl V."/>
        </authorList>
    </citation>
    <scope>NUCLEOTIDE SEQUENCE [LARGE SCALE GENOMIC DNA]</scope>
    <source>
        <strain evidence="10">ST1C</strain>
    </source>
</reference>
<proteinExistence type="predicted"/>
<feature type="coiled-coil region" evidence="7">
    <location>
        <begin position="402"/>
        <end position="440"/>
    </location>
</feature>
<protein>
    <recommendedName>
        <fullName evidence="9">HTH La-type RNA-binding domain-containing protein</fullName>
    </recommendedName>
</protein>
<dbReference type="SMART" id="SM00715">
    <property type="entry name" value="LA"/>
    <property type="match status" value="1"/>
</dbReference>
<accession>A0A5J4X035</accession>
<evidence type="ECO:0000259" key="9">
    <source>
        <dbReference type="PROSITE" id="PS50961"/>
    </source>
</evidence>
<evidence type="ECO:0000256" key="5">
    <source>
        <dbReference type="ARBA" id="ARBA00023242"/>
    </source>
</evidence>
<dbReference type="EMBL" id="SNRW01000535">
    <property type="protein sequence ID" value="KAA6400604.1"/>
    <property type="molecule type" value="Genomic_DNA"/>
</dbReference>
<feature type="region of interest" description="Disordered" evidence="8">
    <location>
        <begin position="561"/>
        <end position="593"/>
    </location>
</feature>
<evidence type="ECO:0000256" key="6">
    <source>
        <dbReference type="PROSITE-ProRule" id="PRU00332"/>
    </source>
</evidence>
<keyword evidence="7" id="KW-0175">Coiled coil</keyword>
<evidence type="ECO:0000313" key="10">
    <source>
        <dbReference type="EMBL" id="KAA6400604.1"/>
    </source>
</evidence>
<feature type="compositionally biased region" description="Basic and acidic residues" evidence="8">
    <location>
        <begin position="574"/>
        <end position="590"/>
    </location>
</feature>
<comment type="caution">
    <text evidence="10">The sequence shown here is derived from an EMBL/GenBank/DDBJ whole genome shotgun (WGS) entry which is preliminary data.</text>
</comment>
<feature type="compositionally biased region" description="Basic residues" evidence="8">
    <location>
        <begin position="564"/>
        <end position="573"/>
    </location>
</feature>
<evidence type="ECO:0000256" key="4">
    <source>
        <dbReference type="ARBA" id="ARBA00023163"/>
    </source>
</evidence>
<name>A0A5J4X035_9EUKA</name>
<comment type="subcellular location">
    <subcellularLocation>
        <location evidence="1">Nucleus</location>
    </subcellularLocation>
</comment>
<dbReference type="InterPro" id="IPR036390">
    <property type="entry name" value="WH_DNA-bd_sf"/>
</dbReference>
<evidence type="ECO:0000256" key="7">
    <source>
        <dbReference type="SAM" id="Coils"/>
    </source>
</evidence>
<keyword evidence="3" id="KW-0805">Transcription regulation</keyword>
<keyword evidence="5" id="KW-0539">Nucleus</keyword>
<evidence type="ECO:0000256" key="1">
    <source>
        <dbReference type="ARBA" id="ARBA00004123"/>
    </source>
</evidence>
<dbReference type="Proteomes" id="UP000324800">
    <property type="component" value="Unassembled WGS sequence"/>
</dbReference>
<dbReference type="GO" id="GO:0006396">
    <property type="term" value="P:RNA processing"/>
    <property type="evidence" value="ECO:0007669"/>
    <property type="project" value="InterPro"/>
</dbReference>
<dbReference type="AlphaFoldDB" id="A0A5J4X035"/>
<dbReference type="InterPro" id="IPR045180">
    <property type="entry name" value="La_dom_prot"/>
</dbReference>
<dbReference type="PANTHER" id="PTHR22792:SF62">
    <property type="entry name" value="LA-RELATED PROTEIN 7"/>
    <property type="match status" value="1"/>
</dbReference>
<dbReference type="OrthoDB" id="435402at2759"/>
<dbReference type="SUPFAM" id="SSF46785">
    <property type="entry name" value="Winged helix' DNA-binding domain"/>
    <property type="match status" value="1"/>
</dbReference>
<dbReference type="GO" id="GO:1990904">
    <property type="term" value="C:ribonucleoprotein complex"/>
    <property type="evidence" value="ECO:0007669"/>
    <property type="project" value="InterPro"/>
</dbReference>
<organism evidence="10 11">
    <name type="scientific">Streblomastix strix</name>
    <dbReference type="NCBI Taxonomy" id="222440"/>
    <lineage>
        <taxon>Eukaryota</taxon>
        <taxon>Metamonada</taxon>
        <taxon>Preaxostyla</taxon>
        <taxon>Oxymonadida</taxon>
        <taxon>Streblomastigidae</taxon>
        <taxon>Streblomastix</taxon>
    </lineage>
</organism>
<keyword evidence="2 6" id="KW-0694">RNA-binding</keyword>
<dbReference type="InterPro" id="IPR036388">
    <property type="entry name" value="WH-like_DNA-bd_sf"/>
</dbReference>
<feature type="compositionally biased region" description="Basic and acidic residues" evidence="8">
    <location>
        <begin position="452"/>
        <end position="462"/>
    </location>
</feature>
<evidence type="ECO:0000256" key="8">
    <source>
        <dbReference type="SAM" id="MobiDB-lite"/>
    </source>
</evidence>
<feature type="domain" description="HTH La-type RNA-binding" evidence="9">
    <location>
        <begin position="1"/>
        <end position="89"/>
    </location>
</feature>
<gene>
    <name evidence="10" type="ORF">EZS28_003867</name>
</gene>
<dbReference type="PANTHER" id="PTHR22792">
    <property type="entry name" value="LUPUS LA PROTEIN-RELATED"/>
    <property type="match status" value="1"/>
</dbReference>
<evidence type="ECO:0000313" key="11">
    <source>
        <dbReference type="Proteomes" id="UP000324800"/>
    </source>
</evidence>
<dbReference type="GO" id="GO:0005634">
    <property type="term" value="C:nucleus"/>
    <property type="evidence" value="ECO:0007669"/>
    <property type="project" value="UniProtKB-SubCell"/>
</dbReference>